<sequence>MEAPDLARPVSAKQVAAAEGLVVTGPQTVEVTTHILNFELFSKPYLLEFVSLDFYLRGCHSKNQPHHLVATQKRPHVLNLHLDLIRPHPQQFKQDIITPLPSFLKPQSGMPKQAAARERGIELEKLELEPLEKLDELEPL</sequence>
<protein>
    <submittedName>
        <fullName evidence="1">Glucose-1-phosphate adenylyltransferase</fullName>
    </submittedName>
</protein>
<evidence type="ECO:0000313" key="1">
    <source>
        <dbReference type="EMBL" id="GER36683.1"/>
    </source>
</evidence>
<keyword evidence="2" id="KW-1185">Reference proteome</keyword>
<keyword evidence="1" id="KW-0548">Nucleotidyltransferase</keyword>
<dbReference type="EMBL" id="BKCP01005195">
    <property type="protein sequence ID" value="GER36683.1"/>
    <property type="molecule type" value="Genomic_DNA"/>
</dbReference>
<dbReference type="GO" id="GO:0016779">
    <property type="term" value="F:nucleotidyltransferase activity"/>
    <property type="evidence" value="ECO:0007669"/>
    <property type="project" value="UniProtKB-KW"/>
</dbReference>
<comment type="caution">
    <text evidence="1">The sequence shown here is derived from an EMBL/GenBank/DDBJ whole genome shotgun (WGS) entry which is preliminary data.</text>
</comment>
<evidence type="ECO:0000313" key="2">
    <source>
        <dbReference type="Proteomes" id="UP000325081"/>
    </source>
</evidence>
<keyword evidence="1" id="KW-0808">Transferase</keyword>
<accession>A0A5A7PUY7</accession>
<gene>
    <name evidence="1" type="ORF">STAS_13039</name>
</gene>
<dbReference type="Proteomes" id="UP000325081">
    <property type="component" value="Unassembled WGS sequence"/>
</dbReference>
<name>A0A5A7PUY7_STRAF</name>
<organism evidence="1 2">
    <name type="scientific">Striga asiatica</name>
    <name type="common">Asiatic witchweed</name>
    <name type="synonym">Buchnera asiatica</name>
    <dbReference type="NCBI Taxonomy" id="4170"/>
    <lineage>
        <taxon>Eukaryota</taxon>
        <taxon>Viridiplantae</taxon>
        <taxon>Streptophyta</taxon>
        <taxon>Embryophyta</taxon>
        <taxon>Tracheophyta</taxon>
        <taxon>Spermatophyta</taxon>
        <taxon>Magnoliopsida</taxon>
        <taxon>eudicotyledons</taxon>
        <taxon>Gunneridae</taxon>
        <taxon>Pentapetalae</taxon>
        <taxon>asterids</taxon>
        <taxon>lamiids</taxon>
        <taxon>Lamiales</taxon>
        <taxon>Orobanchaceae</taxon>
        <taxon>Buchnereae</taxon>
        <taxon>Striga</taxon>
    </lineage>
</organism>
<reference evidence="2" key="1">
    <citation type="journal article" date="2019" name="Curr. Biol.">
        <title>Genome Sequence of Striga asiatica Provides Insight into the Evolution of Plant Parasitism.</title>
        <authorList>
            <person name="Yoshida S."/>
            <person name="Kim S."/>
            <person name="Wafula E.K."/>
            <person name="Tanskanen J."/>
            <person name="Kim Y.M."/>
            <person name="Honaas L."/>
            <person name="Yang Z."/>
            <person name="Spallek T."/>
            <person name="Conn C.E."/>
            <person name="Ichihashi Y."/>
            <person name="Cheong K."/>
            <person name="Cui S."/>
            <person name="Der J.P."/>
            <person name="Gundlach H."/>
            <person name="Jiao Y."/>
            <person name="Hori C."/>
            <person name="Ishida J.K."/>
            <person name="Kasahara H."/>
            <person name="Kiba T."/>
            <person name="Kim M.S."/>
            <person name="Koo N."/>
            <person name="Laohavisit A."/>
            <person name="Lee Y.H."/>
            <person name="Lumba S."/>
            <person name="McCourt P."/>
            <person name="Mortimer J.C."/>
            <person name="Mutuku J.M."/>
            <person name="Nomura T."/>
            <person name="Sasaki-Sekimoto Y."/>
            <person name="Seto Y."/>
            <person name="Wang Y."/>
            <person name="Wakatake T."/>
            <person name="Sakakibara H."/>
            <person name="Demura T."/>
            <person name="Yamaguchi S."/>
            <person name="Yoneyama K."/>
            <person name="Manabe R.I."/>
            <person name="Nelson D.C."/>
            <person name="Schulman A.H."/>
            <person name="Timko M.P."/>
            <person name="dePamphilis C.W."/>
            <person name="Choi D."/>
            <person name="Shirasu K."/>
        </authorList>
    </citation>
    <scope>NUCLEOTIDE SEQUENCE [LARGE SCALE GENOMIC DNA]</scope>
    <source>
        <strain evidence="2">cv. UVA1</strain>
    </source>
</reference>
<dbReference type="AlphaFoldDB" id="A0A5A7PUY7"/>
<proteinExistence type="predicted"/>